<organism evidence="2 3">
    <name type="scientific">Dorcoceras hygrometricum</name>
    <dbReference type="NCBI Taxonomy" id="472368"/>
    <lineage>
        <taxon>Eukaryota</taxon>
        <taxon>Viridiplantae</taxon>
        <taxon>Streptophyta</taxon>
        <taxon>Embryophyta</taxon>
        <taxon>Tracheophyta</taxon>
        <taxon>Spermatophyta</taxon>
        <taxon>Magnoliopsida</taxon>
        <taxon>eudicotyledons</taxon>
        <taxon>Gunneridae</taxon>
        <taxon>Pentapetalae</taxon>
        <taxon>asterids</taxon>
        <taxon>lamiids</taxon>
        <taxon>Lamiales</taxon>
        <taxon>Gesneriaceae</taxon>
        <taxon>Didymocarpoideae</taxon>
        <taxon>Trichosporeae</taxon>
        <taxon>Loxocarpinae</taxon>
        <taxon>Dorcoceras</taxon>
    </lineage>
</organism>
<protein>
    <submittedName>
        <fullName evidence="2">Uncharacterized protein</fullName>
    </submittedName>
</protein>
<feature type="region of interest" description="Disordered" evidence="1">
    <location>
        <begin position="519"/>
        <end position="577"/>
    </location>
</feature>
<reference evidence="2 3" key="1">
    <citation type="journal article" date="2015" name="Proc. Natl. Acad. Sci. U.S.A.">
        <title>The resurrection genome of Boea hygrometrica: A blueprint for survival of dehydration.</title>
        <authorList>
            <person name="Xiao L."/>
            <person name="Yang G."/>
            <person name="Zhang L."/>
            <person name="Yang X."/>
            <person name="Zhao S."/>
            <person name="Ji Z."/>
            <person name="Zhou Q."/>
            <person name="Hu M."/>
            <person name="Wang Y."/>
            <person name="Chen M."/>
            <person name="Xu Y."/>
            <person name="Jin H."/>
            <person name="Xiao X."/>
            <person name="Hu G."/>
            <person name="Bao F."/>
            <person name="Hu Y."/>
            <person name="Wan P."/>
            <person name="Li L."/>
            <person name="Deng X."/>
            <person name="Kuang T."/>
            <person name="Xiang C."/>
            <person name="Zhu J.K."/>
            <person name="Oliver M.J."/>
            <person name="He Y."/>
        </authorList>
    </citation>
    <scope>NUCLEOTIDE SEQUENCE [LARGE SCALE GENOMIC DNA]</scope>
    <source>
        <strain evidence="3">cv. XS01</strain>
    </source>
</reference>
<evidence type="ECO:0000256" key="1">
    <source>
        <dbReference type="SAM" id="MobiDB-lite"/>
    </source>
</evidence>
<sequence>MSSSLINNVIQIYFDSVFGMTDAGMVQMFKVLESSGLRGFLGCSSAIYKAALVEFFQNASVRDDKVVSAVQGKSVEISEELFAGTFELPTEGLTDMHDVPKDLVIDARSAFSMSGEQLKTSCKKREMKFEFRLLNDILAKTVTVKASSFDAVTHERFLMMSAIHGGVKLRRLEILDSVSDIVAKEEQMLQWAETDSLQTAVQRRVHYSKMRQHKLVWTRPSFSRFFEGTNIDRGAVIARSHETIRSSCWIRHLNLFGGSWTVVEGFDRWPVQDLDSRPPFSGRWGWIKFCRDIVQFSIFGHLQPVGTVNLCRDIVEIGIVLDIKTDPTEFVGIFRRGLDVILPSSSSSSRSSQPENHNSSSSSSSSDSPMHFTADDIPQIEEKTAVIPQTSIIAVVFSSIDYSEAIAHLQATVDQISMEQVPSRFHVEKLKVALSKRISTLETAFLMAPGNHDRAAFVQTDILRKEMQDQKVALSKEFEDQMAAIRNDFLEFHVETQENYTTLCDHLAEIIAYINRGRDNKKGEVGSSRGPQPPPDDRNRPGSGNGGRGRGSSSEPSRKRGGGSYGGGGRFRYWFGE</sequence>
<dbReference type="OrthoDB" id="1839301at2759"/>
<dbReference type="Proteomes" id="UP000250235">
    <property type="component" value="Unassembled WGS sequence"/>
</dbReference>
<accession>A0A2Z7CJK0</accession>
<evidence type="ECO:0000313" key="3">
    <source>
        <dbReference type="Proteomes" id="UP000250235"/>
    </source>
</evidence>
<feature type="region of interest" description="Disordered" evidence="1">
    <location>
        <begin position="344"/>
        <end position="373"/>
    </location>
</feature>
<feature type="compositionally biased region" description="Low complexity" evidence="1">
    <location>
        <begin position="344"/>
        <end position="368"/>
    </location>
</feature>
<proteinExistence type="predicted"/>
<dbReference type="EMBL" id="KQ996459">
    <property type="protein sequence ID" value="KZV44956.1"/>
    <property type="molecule type" value="Genomic_DNA"/>
</dbReference>
<evidence type="ECO:0000313" key="2">
    <source>
        <dbReference type="EMBL" id="KZV44956.1"/>
    </source>
</evidence>
<keyword evidence="3" id="KW-1185">Reference proteome</keyword>
<name>A0A2Z7CJK0_9LAMI</name>
<dbReference type="AlphaFoldDB" id="A0A2Z7CJK0"/>
<gene>
    <name evidence="2" type="ORF">F511_27930</name>
</gene>